<protein>
    <recommendedName>
        <fullName evidence="1">Metallo-beta-lactamase domain-containing protein</fullName>
    </recommendedName>
</protein>
<evidence type="ECO:0000259" key="1">
    <source>
        <dbReference type="SMART" id="SM00849"/>
    </source>
</evidence>
<organism evidence="2 3">
    <name type="scientific">Methylobacterium crusticola</name>
    <dbReference type="NCBI Taxonomy" id="1697972"/>
    <lineage>
        <taxon>Bacteria</taxon>
        <taxon>Pseudomonadati</taxon>
        <taxon>Pseudomonadota</taxon>
        <taxon>Alphaproteobacteria</taxon>
        <taxon>Hyphomicrobiales</taxon>
        <taxon>Methylobacteriaceae</taxon>
        <taxon>Methylobacterium</taxon>
    </lineage>
</organism>
<dbReference type="InterPro" id="IPR001279">
    <property type="entry name" value="Metallo-B-lactamas"/>
</dbReference>
<feature type="domain" description="Metallo-beta-lactamase" evidence="1">
    <location>
        <begin position="73"/>
        <end position="237"/>
    </location>
</feature>
<dbReference type="RefSeq" id="WP_128565524.1">
    <property type="nucleotide sequence ID" value="NZ_BPQH01000034.1"/>
</dbReference>
<comment type="caution">
    <text evidence="2">The sequence shown here is derived from an EMBL/GenBank/DDBJ whole genome shotgun (WGS) entry which is preliminary data.</text>
</comment>
<accession>A0ABQ4R7L2</accession>
<sequence>MASFICTACGTAFPEAATPPDACLLCSDERQFVPASGQSWTVPERLAAGHANAWRQHEPGLLSLRTRPAFAIDQRAFLVRTPSGNVLWDCLALLDDATEAIIRGLGGLAAIAISHPHYYTRMGDWARTFGAPIHLHAADRAWIVRPDPAIRLFEDETAEILPGATVIRLGGHFPGGTVLHWAAGAGGAGVLLSGDIVQVAADTRRVSFLWSYPNMMPLPAATVRRIARTLEPWAFARLYGAFDGKDVRADAKGVVARSAERYAALLEAGEA</sequence>
<dbReference type="EMBL" id="BPQH01000034">
    <property type="protein sequence ID" value="GJD53683.1"/>
    <property type="molecule type" value="Genomic_DNA"/>
</dbReference>
<dbReference type="PANTHER" id="PTHR36839">
    <property type="entry name" value="METALLO-BETA-LACTAMASE FAMILY PROTEIN (AFU_ORTHOLOGUE AFUA_5G12770)"/>
    <property type="match status" value="1"/>
</dbReference>
<dbReference type="SUPFAM" id="SSF56281">
    <property type="entry name" value="Metallo-hydrolase/oxidoreductase"/>
    <property type="match status" value="1"/>
</dbReference>
<dbReference type="Proteomes" id="UP001055167">
    <property type="component" value="Unassembled WGS sequence"/>
</dbReference>
<dbReference type="SMART" id="SM00849">
    <property type="entry name" value="Lactamase_B"/>
    <property type="match status" value="1"/>
</dbReference>
<keyword evidence="3" id="KW-1185">Reference proteome</keyword>
<name>A0ABQ4R7L2_9HYPH</name>
<reference evidence="2" key="2">
    <citation type="submission" date="2021-08" db="EMBL/GenBank/DDBJ databases">
        <authorList>
            <person name="Tani A."/>
            <person name="Ola A."/>
            <person name="Ogura Y."/>
            <person name="Katsura K."/>
            <person name="Hayashi T."/>
        </authorList>
    </citation>
    <scope>NUCLEOTIDE SEQUENCE</scope>
    <source>
        <strain evidence="2">KCTC 52305</strain>
    </source>
</reference>
<evidence type="ECO:0000313" key="3">
    <source>
        <dbReference type="Proteomes" id="UP001055167"/>
    </source>
</evidence>
<dbReference type="InterPro" id="IPR036866">
    <property type="entry name" value="RibonucZ/Hydroxyglut_hydro"/>
</dbReference>
<gene>
    <name evidence="2" type="ORF">OPKNFCMD_6460</name>
</gene>
<dbReference type="Gene3D" id="3.60.15.10">
    <property type="entry name" value="Ribonuclease Z/Hydroxyacylglutathione hydrolase-like"/>
    <property type="match status" value="1"/>
</dbReference>
<proteinExistence type="predicted"/>
<evidence type="ECO:0000313" key="2">
    <source>
        <dbReference type="EMBL" id="GJD53683.1"/>
    </source>
</evidence>
<dbReference type="PANTHER" id="PTHR36839:SF1">
    <property type="entry name" value="METALLO-BETA-LACTAMASE FAMILY PROTEIN (AFU_ORTHOLOGUE AFUA_5G12770)"/>
    <property type="match status" value="1"/>
</dbReference>
<reference evidence="2" key="1">
    <citation type="journal article" date="2021" name="Front. Microbiol.">
        <title>Comprehensive Comparative Genomics and Phenotyping of Methylobacterium Species.</title>
        <authorList>
            <person name="Alessa O."/>
            <person name="Ogura Y."/>
            <person name="Fujitani Y."/>
            <person name="Takami H."/>
            <person name="Hayashi T."/>
            <person name="Sahin N."/>
            <person name="Tani A."/>
        </authorList>
    </citation>
    <scope>NUCLEOTIDE SEQUENCE</scope>
    <source>
        <strain evidence="2">KCTC 52305</strain>
    </source>
</reference>